<name>A0AAV2QH37_MEGNR</name>
<sequence>MGDETWPSYGTDEHKNYRFRSLCGKSLRFQVKAAHDVHLCFSSTDDAESSPMVEVFLGAWEGAASAVRFNKADDLCKVDTPDFLSEDEYREFWVALDHDQIRVGKGGEWEPFMSCPLPEPINISHFGYATGYGATGWFRFYQDRQLTSDDSLTYAFEPVYGNTFTFRVSCSNDAHIALTTTPEEGEPMVEIFIGGWENQASAIRFNKSEDLAKVDTPDVLCSANKRKFWVSFREGAIKVGNCGSEEPFMEWQNEDAFKVTHVGYCTGWGANGKWHAEI</sequence>
<gene>
    <name evidence="2" type="ORF">MNOR_LOCUS11500</name>
</gene>
<dbReference type="Pfam" id="PF12248">
    <property type="entry name" value="Methyltransf_FA"/>
    <property type="match status" value="2"/>
</dbReference>
<organism evidence="2 3">
    <name type="scientific">Meganyctiphanes norvegica</name>
    <name type="common">Northern krill</name>
    <name type="synonym">Thysanopoda norvegica</name>
    <dbReference type="NCBI Taxonomy" id="48144"/>
    <lineage>
        <taxon>Eukaryota</taxon>
        <taxon>Metazoa</taxon>
        <taxon>Ecdysozoa</taxon>
        <taxon>Arthropoda</taxon>
        <taxon>Crustacea</taxon>
        <taxon>Multicrustacea</taxon>
        <taxon>Malacostraca</taxon>
        <taxon>Eumalacostraca</taxon>
        <taxon>Eucarida</taxon>
        <taxon>Euphausiacea</taxon>
        <taxon>Euphausiidae</taxon>
        <taxon>Meganyctiphanes</taxon>
    </lineage>
</organism>
<dbReference type="EMBL" id="CAXKWB010006062">
    <property type="protein sequence ID" value="CAL4081201.1"/>
    <property type="molecule type" value="Genomic_DNA"/>
</dbReference>
<dbReference type="AlphaFoldDB" id="A0AAV2QH37"/>
<accession>A0AAV2QH37</accession>
<dbReference type="Proteomes" id="UP001497623">
    <property type="component" value="Unassembled WGS sequence"/>
</dbReference>
<protein>
    <recommendedName>
        <fullName evidence="1">Farnesoic acid O-methyl transferase domain-containing protein</fullName>
    </recommendedName>
</protein>
<feature type="domain" description="Farnesoic acid O-methyl transferase" evidence="1">
    <location>
        <begin position="18"/>
        <end position="140"/>
    </location>
</feature>
<reference evidence="2 3" key="1">
    <citation type="submission" date="2024-05" db="EMBL/GenBank/DDBJ databases">
        <authorList>
            <person name="Wallberg A."/>
        </authorList>
    </citation>
    <scope>NUCLEOTIDE SEQUENCE [LARGE SCALE GENOMIC DNA]</scope>
</reference>
<dbReference type="PANTHER" id="PTHR36695">
    <property type="entry name" value="AGAP008648-PA"/>
    <property type="match status" value="1"/>
</dbReference>
<dbReference type="InterPro" id="IPR022041">
    <property type="entry name" value="Methyltransf_FA"/>
</dbReference>
<evidence type="ECO:0000259" key="1">
    <source>
        <dbReference type="Pfam" id="PF12248"/>
    </source>
</evidence>
<evidence type="ECO:0000313" key="3">
    <source>
        <dbReference type="Proteomes" id="UP001497623"/>
    </source>
</evidence>
<keyword evidence="3" id="KW-1185">Reference proteome</keyword>
<evidence type="ECO:0000313" key="2">
    <source>
        <dbReference type="EMBL" id="CAL4081201.1"/>
    </source>
</evidence>
<feature type="domain" description="Farnesoic acid O-methyl transferase" evidence="1">
    <location>
        <begin position="152"/>
        <end position="275"/>
    </location>
</feature>
<proteinExistence type="predicted"/>
<dbReference type="PANTHER" id="PTHR36695:SF12">
    <property type="entry name" value="AGAP008648-PA"/>
    <property type="match status" value="1"/>
</dbReference>
<comment type="caution">
    <text evidence="2">The sequence shown here is derived from an EMBL/GenBank/DDBJ whole genome shotgun (WGS) entry which is preliminary data.</text>
</comment>